<evidence type="ECO:0000259" key="5">
    <source>
        <dbReference type="PROSITE" id="PS50931"/>
    </source>
</evidence>
<evidence type="ECO:0000256" key="2">
    <source>
        <dbReference type="ARBA" id="ARBA00023015"/>
    </source>
</evidence>
<dbReference type="SUPFAM" id="SSF46785">
    <property type="entry name" value="Winged helix' DNA-binding domain"/>
    <property type="match status" value="1"/>
</dbReference>
<dbReference type="InterPro" id="IPR036390">
    <property type="entry name" value="WH_DNA-bd_sf"/>
</dbReference>
<dbReference type="InterPro" id="IPR058163">
    <property type="entry name" value="LysR-type_TF_proteobact-type"/>
</dbReference>
<dbReference type="OrthoDB" id="9178397at2"/>
<evidence type="ECO:0000313" key="7">
    <source>
        <dbReference type="Proteomes" id="UP000238605"/>
    </source>
</evidence>
<dbReference type="RefSeq" id="WP_104301261.1">
    <property type="nucleotide sequence ID" value="NZ_PSNX01000003.1"/>
</dbReference>
<dbReference type="PROSITE" id="PS50931">
    <property type="entry name" value="HTH_LYSR"/>
    <property type="match status" value="1"/>
</dbReference>
<name>A0A2S5SX73_9BURK</name>
<keyword evidence="7" id="KW-1185">Reference proteome</keyword>
<dbReference type="Pfam" id="PF00126">
    <property type="entry name" value="HTH_1"/>
    <property type="match status" value="1"/>
</dbReference>
<dbReference type="PRINTS" id="PR00039">
    <property type="entry name" value="HTHLYSR"/>
</dbReference>
<dbReference type="GO" id="GO:0006351">
    <property type="term" value="P:DNA-templated transcription"/>
    <property type="evidence" value="ECO:0007669"/>
    <property type="project" value="TreeGrafter"/>
</dbReference>
<dbReference type="FunFam" id="3.40.190.10:FF:000017">
    <property type="entry name" value="Glycine cleavage system transcriptional activator"/>
    <property type="match status" value="1"/>
</dbReference>
<dbReference type="PANTHER" id="PTHR30537:SF26">
    <property type="entry name" value="GLYCINE CLEAVAGE SYSTEM TRANSCRIPTIONAL ACTIVATOR"/>
    <property type="match status" value="1"/>
</dbReference>
<evidence type="ECO:0000313" key="6">
    <source>
        <dbReference type="EMBL" id="PPE67354.1"/>
    </source>
</evidence>
<dbReference type="FunFam" id="1.10.10.10:FF:000038">
    <property type="entry name" value="Glycine cleavage system transcriptional activator"/>
    <property type="match status" value="1"/>
</dbReference>
<organism evidence="6 7">
    <name type="scientific">Caldimonas caldifontis</name>
    <dbReference type="NCBI Taxonomy" id="1452508"/>
    <lineage>
        <taxon>Bacteria</taxon>
        <taxon>Pseudomonadati</taxon>
        <taxon>Pseudomonadota</taxon>
        <taxon>Betaproteobacteria</taxon>
        <taxon>Burkholderiales</taxon>
        <taxon>Sphaerotilaceae</taxon>
        <taxon>Caldimonas</taxon>
    </lineage>
</organism>
<keyword evidence="3" id="KW-0238">DNA-binding</keyword>
<comment type="caution">
    <text evidence="6">The sequence shown here is derived from an EMBL/GenBank/DDBJ whole genome shotgun (WGS) entry which is preliminary data.</text>
</comment>
<dbReference type="AlphaFoldDB" id="A0A2S5SX73"/>
<proteinExistence type="inferred from homology"/>
<dbReference type="Gene3D" id="3.40.190.10">
    <property type="entry name" value="Periplasmic binding protein-like II"/>
    <property type="match status" value="2"/>
</dbReference>
<dbReference type="Proteomes" id="UP000238605">
    <property type="component" value="Unassembled WGS sequence"/>
</dbReference>
<evidence type="ECO:0000256" key="3">
    <source>
        <dbReference type="ARBA" id="ARBA00023125"/>
    </source>
</evidence>
<dbReference type="GO" id="GO:0003700">
    <property type="term" value="F:DNA-binding transcription factor activity"/>
    <property type="evidence" value="ECO:0007669"/>
    <property type="project" value="InterPro"/>
</dbReference>
<dbReference type="SUPFAM" id="SSF53850">
    <property type="entry name" value="Periplasmic binding protein-like II"/>
    <property type="match status" value="1"/>
</dbReference>
<evidence type="ECO:0000256" key="1">
    <source>
        <dbReference type="ARBA" id="ARBA00009437"/>
    </source>
</evidence>
<dbReference type="GO" id="GO:0043565">
    <property type="term" value="F:sequence-specific DNA binding"/>
    <property type="evidence" value="ECO:0007669"/>
    <property type="project" value="TreeGrafter"/>
</dbReference>
<feature type="domain" description="HTH lysR-type" evidence="5">
    <location>
        <begin position="6"/>
        <end position="63"/>
    </location>
</feature>
<comment type="similarity">
    <text evidence="1">Belongs to the LysR transcriptional regulatory family.</text>
</comment>
<reference evidence="6 7" key="1">
    <citation type="submission" date="2018-02" db="EMBL/GenBank/DDBJ databases">
        <title>Reclassifiation of [Polyangium] brachysporum DSM 7029 as Guopingzhaonella breviflexa gen. nov., sp. nov., a member of the family Comamonadaceae.</title>
        <authorList>
            <person name="Tang B."/>
        </authorList>
    </citation>
    <scope>NUCLEOTIDE SEQUENCE [LARGE SCALE GENOMIC DNA]</scope>
    <source>
        <strain evidence="6 7">BCRC 80649</strain>
    </source>
</reference>
<keyword evidence="4" id="KW-0804">Transcription</keyword>
<gene>
    <name evidence="6" type="ORF">C1704_04100</name>
</gene>
<dbReference type="PANTHER" id="PTHR30537">
    <property type="entry name" value="HTH-TYPE TRANSCRIPTIONAL REGULATOR"/>
    <property type="match status" value="1"/>
</dbReference>
<dbReference type="InterPro" id="IPR000847">
    <property type="entry name" value="LysR_HTH_N"/>
</dbReference>
<keyword evidence="2" id="KW-0805">Transcription regulation</keyword>
<sequence>MRRRIPSTAALSAFEAAARHESFTRAADELHMTQSAVCRQIATLESGLGVELFRRTRRGVKLTAAGLAYGRRVAERLAALERDTLELMSTQGQGGVIELAVVPTFATHWLLPRIPAFQREHPHIQLNLHTRVRPFLFDDSGLDLALYAGDGHWPGCETRLLMPERLIAVCAPALIAPRKRITPEQLAALPLLQQTTRPHAWRRWFAAAGVDTDRSLQGPRYELFSMSVQAALLGLGVALVPDFAAEAELAAGRLIEPATSACESDRAYYLALPESQPASEAVQVFARWVMHR</sequence>
<evidence type="ECO:0000256" key="4">
    <source>
        <dbReference type="ARBA" id="ARBA00023163"/>
    </source>
</evidence>
<accession>A0A2S5SX73</accession>
<dbReference type="Gene3D" id="1.10.10.10">
    <property type="entry name" value="Winged helix-like DNA-binding domain superfamily/Winged helix DNA-binding domain"/>
    <property type="match status" value="1"/>
</dbReference>
<dbReference type="InterPro" id="IPR005119">
    <property type="entry name" value="LysR_subst-bd"/>
</dbReference>
<protein>
    <submittedName>
        <fullName evidence="6">LysR family transcriptional regulator</fullName>
    </submittedName>
</protein>
<dbReference type="EMBL" id="PSNX01000003">
    <property type="protein sequence ID" value="PPE67354.1"/>
    <property type="molecule type" value="Genomic_DNA"/>
</dbReference>
<dbReference type="Pfam" id="PF03466">
    <property type="entry name" value="LysR_substrate"/>
    <property type="match status" value="1"/>
</dbReference>
<dbReference type="InterPro" id="IPR036388">
    <property type="entry name" value="WH-like_DNA-bd_sf"/>
</dbReference>